<sequence length="197" mass="21918">QFQVWRLVTPFLVTSLSFNGLVHMVMLYRHSVAVEKEEFSGRTADYAWFLIFCGVAMASVSWITQTTLLSDGLLLAVTTLWALHRADQIVSFFLGIRFPARYLPYALMGMDFVLGARVPFAMVYGWAAAQAYYYLSVDLPAQGGLNYIPTPQLVYRLVGQPPRVGARPLSTGFASTSQPVHQRPGGGHNWGQGRRLA</sequence>
<keyword evidence="2" id="KW-1185">Reference proteome</keyword>
<dbReference type="Proteomes" id="UP001140087">
    <property type="component" value="Unassembled WGS sequence"/>
</dbReference>
<comment type="caution">
    <text evidence="1">The sequence shown here is derived from an EMBL/GenBank/DDBJ whole genome shotgun (WGS) entry which is preliminary data.</text>
</comment>
<dbReference type="EMBL" id="JANBUN010003172">
    <property type="protein sequence ID" value="KAJ2792216.1"/>
    <property type="molecule type" value="Genomic_DNA"/>
</dbReference>
<reference evidence="1" key="1">
    <citation type="submission" date="2022-07" db="EMBL/GenBank/DDBJ databases">
        <title>Phylogenomic reconstructions and comparative analyses of Kickxellomycotina fungi.</title>
        <authorList>
            <person name="Reynolds N.K."/>
            <person name="Stajich J.E."/>
            <person name="Barry K."/>
            <person name="Grigoriev I.V."/>
            <person name="Crous P."/>
            <person name="Smith M.E."/>
        </authorList>
    </citation>
    <scope>NUCLEOTIDE SEQUENCE</scope>
    <source>
        <strain evidence="1">BCRC 34780</strain>
    </source>
</reference>
<organism evidence="1 2">
    <name type="scientific">Coemansia helicoidea</name>
    <dbReference type="NCBI Taxonomy" id="1286919"/>
    <lineage>
        <taxon>Eukaryota</taxon>
        <taxon>Fungi</taxon>
        <taxon>Fungi incertae sedis</taxon>
        <taxon>Zoopagomycota</taxon>
        <taxon>Kickxellomycotina</taxon>
        <taxon>Kickxellomycetes</taxon>
        <taxon>Kickxellales</taxon>
        <taxon>Kickxellaceae</taxon>
        <taxon>Coemansia</taxon>
    </lineage>
</organism>
<gene>
    <name evidence="1" type="ORF">H4R21_006195</name>
</gene>
<accession>A0ACC1KP14</accession>
<proteinExistence type="predicted"/>
<protein>
    <submittedName>
        <fullName evidence="1">Uncharacterized protein</fullName>
    </submittedName>
</protein>
<evidence type="ECO:0000313" key="1">
    <source>
        <dbReference type="EMBL" id="KAJ2792216.1"/>
    </source>
</evidence>
<feature type="non-terminal residue" evidence="1">
    <location>
        <position position="1"/>
    </location>
</feature>
<evidence type="ECO:0000313" key="2">
    <source>
        <dbReference type="Proteomes" id="UP001140087"/>
    </source>
</evidence>
<name>A0ACC1KP14_9FUNG</name>